<keyword evidence="3" id="KW-1185">Reference proteome</keyword>
<protein>
    <submittedName>
        <fullName evidence="2">Uncharacterized protein</fullName>
    </submittedName>
</protein>
<sequence>MPGRRQAGPDTAARGGGGSRSWFRPLLCLATKYAWSRQGGQLSGGHFFSTRIKGGWVTGGGPWRGGLGVVPGQWCTVVDRLWRGLAPPAPRSPHCDYGRRHRVKAGKMP</sequence>
<proteinExistence type="predicted"/>
<dbReference type="Proteomes" id="UP000399805">
    <property type="component" value="Unassembled WGS sequence"/>
</dbReference>
<evidence type="ECO:0000313" key="2">
    <source>
        <dbReference type="EMBL" id="VVJ15261.1"/>
    </source>
</evidence>
<feature type="compositionally biased region" description="Basic residues" evidence="1">
    <location>
        <begin position="99"/>
        <end position="109"/>
    </location>
</feature>
<name>A0A6I8LDY1_9PSEU</name>
<dbReference type="EMBL" id="CABVGP010000001">
    <property type="protein sequence ID" value="VVJ15261.1"/>
    <property type="molecule type" value="Genomic_DNA"/>
</dbReference>
<reference evidence="2 3" key="1">
    <citation type="submission" date="2019-09" db="EMBL/GenBank/DDBJ databases">
        <authorList>
            <person name="Leyn A S."/>
        </authorList>
    </citation>
    <scope>NUCLEOTIDE SEQUENCE [LARGE SCALE GENOMIC DNA]</scope>
    <source>
        <strain evidence="2">AA231_1</strain>
    </source>
</reference>
<feature type="region of interest" description="Disordered" evidence="1">
    <location>
        <begin position="1"/>
        <end position="21"/>
    </location>
</feature>
<accession>A0A6I8LDY1</accession>
<dbReference type="AlphaFoldDB" id="A0A6I8LDY1"/>
<evidence type="ECO:0000256" key="1">
    <source>
        <dbReference type="SAM" id="MobiDB-lite"/>
    </source>
</evidence>
<gene>
    <name evidence="2" type="ORF">AA23TX_00282</name>
</gene>
<evidence type="ECO:0000313" key="3">
    <source>
        <dbReference type="Proteomes" id="UP000399805"/>
    </source>
</evidence>
<feature type="region of interest" description="Disordered" evidence="1">
    <location>
        <begin position="90"/>
        <end position="109"/>
    </location>
</feature>
<organism evidence="2 3">
    <name type="scientific">Amycolatopsis camponoti</name>
    <dbReference type="NCBI Taxonomy" id="2606593"/>
    <lineage>
        <taxon>Bacteria</taxon>
        <taxon>Bacillati</taxon>
        <taxon>Actinomycetota</taxon>
        <taxon>Actinomycetes</taxon>
        <taxon>Pseudonocardiales</taxon>
        <taxon>Pseudonocardiaceae</taxon>
        <taxon>Amycolatopsis</taxon>
    </lineage>
</organism>